<proteinExistence type="predicted"/>
<name>A0A1B6LMV9_9HEMI</name>
<sequence>AEPEAGCSWRSVVQTYWNWRTGHCVRRDCDISSLACPGYLHQLDKHGNILYLHGSTLQVINVSEPPTLVQTINNVNYYKISNSKLATQYDTVYRIYTLYQGQYREIFKTNCKMDNYFALSESFFAVVDSKTVKICDLDSDNLEQFKFILPELACIREISITGGVLNVDYVCCARTYNVIRFNLQTREQLNIIFISDHVNYLHIYITSHLVVVVVYHQCLIKRVSGELLTSLSMYKLIAVEGEYVVYTAHPNTRNIQIWTSRTPDDGPTTVYLGLVGYIRAKIVSGSLLVLTYLHCFVVIDIQKAKFLYKFELKEFNLDEYLYSYANQYYFVLLIKMKRLHSADDSKTYQIVYDFRDKPRPSIL</sequence>
<evidence type="ECO:0000313" key="1">
    <source>
        <dbReference type="EMBL" id="JAT24997.1"/>
    </source>
</evidence>
<accession>A0A1B6LMV9</accession>
<organism evidence="1">
    <name type="scientific">Graphocephala atropunctata</name>
    <dbReference type="NCBI Taxonomy" id="36148"/>
    <lineage>
        <taxon>Eukaryota</taxon>
        <taxon>Metazoa</taxon>
        <taxon>Ecdysozoa</taxon>
        <taxon>Arthropoda</taxon>
        <taxon>Hexapoda</taxon>
        <taxon>Insecta</taxon>
        <taxon>Pterygota</taxon>
        <taxon>Neoptera</taxon>
        <taxon>Paraneoptera</taxon>
        <taxon>Hemiptera</taxon>
        <taxon>Auchenorrhyncha</taxon>
        <taxon>Membracoidea</taxon>
        <taxon>Cicadellidae</taxon>
        <taxon>Cicadellinae</taxon>
        <taxon>Cicadellini</taxon>
        <taxon>Graphocephala</taxon>
    </lineage>
</organism>
<gene>
    <name evidence="1" type="ORF">g.41511</name>
</gene>
<dbReference type="AlphaFoldDB" id="A0A1B6LMV9"/>
<dbReference type="SUPFAM" id="SSF101908">
    <property type="entry name" value="Putative isomerase YbhE"/>
    <property type="match status" value="1"/>
</dbReference>
<protein>
    <submittedName>
        <fullName evidence="1">Uncharacterized protein</fullName>
    </submittedName>
</protein>
<feature type="non-terminal residue" evidence="1">
    <location>
        <position position="1"/>
    </location>
</feature>
<reference evidence="1" key="1">
    <citation type="submission" date="2015-11" db="EMBL/GenBank/DDBJ databases">
        <title>De novo transcriptome assembly of four potential Pierce s Disease insect vectors from Arizona vineyards.</title>
        <authorList>
            <person name="Tassone E.E."/>
        </authorList>
    </citation>
    <scope>NUCLEOTIDE SEQUENCE</scope>
</reference>
<dbReference type="EMBL" id="GEBQ01014980">
    <property type="protein sequence ID" value="JAT24997.1"/>
    <property type="molecule type" value="Transcribed_RNA"/>
</dbReference>